<dbReference type="InterPro" id="IPR003759">
    <property type="entry name" value="Cbl-bd_cap"/>
</dbReference>
<comment type="caution">
    <text evidence="4">The sequence shown here is derived from an EMBL/GenBank/DDBJ whole genome shotgun (WGS) entry which is preliminary data.</text>
</comment>
<dbReference type="PANTHER" id="PTHR30204:SF97">
    <property type="entry name" value="MERR FAMILY REGULATORY PROTEIN"/>
    <property type="match status" value="1"/>
</dbReference>
<dbReference type="Gene3D" id="1.10.1240.10">
    <property type="entry name" value="Methionine synthase domain"/>
    <property type="match status" value="1"/>
</dbReference>
<dbReference type="InterPro" id="IPR006158">
    <property type="entry name" value="Cobalamin-bd"/>
</dbReference>
<dbReference type="InterPro" id="IPR000551">
    <property type="entry name" value="MerR-type_HTH_dom"/>
</dbReference>
<dbReference type="GO" id="GO:0003677">
    <property type="term" value="F:DNA binding"/>
    <property type="evidence" value="ECO:0007669"/>
    <property type="project" value="UniProtKB-KW"/>
</dbReference>
<dbReference type="InterPro" id="IPR036724">
    <property type="entry name" value="Cobalamin-bd_sf"/>
</dbReference>
<name>A0A8J3J9U3_9ACTN</name>
<keyword evidence="1" id="KW-0238">DNA-binding</keyword>
<evidence type="ECO:0000259" key="3">
    <source>
        <dbReference type="PROSITE" id="PS51332"/>
    </source>
</evidence>
<evidence type="ECO:0000313" key="5">
    <source>
        <dbReference type="Proteomes" id="UP000612808"/>
    </source>
</evidence>
<dbReference type="GO" id="GO:0003700">
    <property type="term" value="F:DNA-binding transcription factor activity"/>
    <property type="evidence" value="ECO:0007669"/>
    <property type="project" value="InterPro"/>
</dbReference>
<dbReference type="InterPro" id="IPR009061">
    <property type="entry name" value="DNA-bd_dom_put_sf"/>
</dbReference>
<dbReference type="SUPFAM" id="SSF52242">
    <property type="entry name" value="Cobalamin (vitamin B12)-binding domain"/>
    <property type="match status" value="1"/>
</dbReference>
<dbReference type="PANTHER" id="PTHR30204">
    <property type="entry name" value="REDOX-CYCLING DRUG-SENSING TRANSCRIPTIONAL ACTIVATOR SOXR"/>
    <property type="match status" value="1"/>
</dbReference>
<dbReference type="RefSeq" id="WP_239076760.1">
    <property type="nucleotide sequence ID" value="NZ_BAAAZM010000024.1"/>
</dbReference>
<organism evidence="4 5">
    <name type="scientific">Actinocatenispora rupis</name>
    <dbReference type="NCBI Taxonomy" id="519421"/>
    <lineage>
        <taxon>Bacteria</taxon>
        <taxon>Bacillati</taxon>
        <taxon>Actinomycetota</taxon>
        <taxon>Actinomycetes</taxon>
        <taxon>Micromonosporales</taxon>
        <taxon>Micromonosporaceae</taxon>
        <taxon>Actinocatenispora</taxon>
    </lineage>
</organism>
<reference evidence="4" key="1">
    <citation type="submission" date="2021-01" db="EMBL/GenBank/DDBJ databases">
        <title>Whole genome shotgun sequence of Actinocatenispora rupis NBRC 107355.</title>
        <authorList>
            <person name="Komaki H."/>
            <person name="Tamura T."/>
        </authorList>
    </citation>
    <scope>NUCLEOTIDE SEQUENCE</scope>
    <source>
        <strain evidence="4">NBRC 107355</strain>
    </source>
</reference>
<protein>
    <submittedName>
        <fullName evidence="4">Transcriptional regulator</fullName>
    </submittedName>
</protein>
<dbReference type="SMART" id="SM00422">
    <property type="entry name" value="HTH_MERR"/>
    <property type="match status" value="1"/>
</dbReference>
<sequence>MTAPEEGLSAGEVARRLGVAVTTVRTWDRRYGLGPAERETGRHRRYRATDIARLERMRQLVTDGVAPAEAARIAGTATRAPRRTAVSVPDARVRGLRRAAYAMDSGQMRRILAEAVEHDVVSAWTELICPALRDIGRRHAATGRYVEVEHLLSYEISAALAAVPSPRGRAGVLLACGPDEQHTLPLEALTAALAERGRPARMLGARVPVEALAAAIDRTGPRAVVLWSHHSRPGDAAQLAAARAARPRPPLVAVAGPGWSGRAAPAGAITLADLPTALDALDQAARVR</sequence>
<feature type="domain" description="B12-binding" evidence="3">
    <location>
        <begin position="169"/>
        <end position="288"/>
    </location>
</feature>
<keyword evidence="5" id="KW-1185">Reference proteome</keyword>
<dbReference type="Pfam" id="PF02607">
    <property type="entry name" value="B12-binding_2"/>
    <property type="match status" value="1"/>
</dbReference>
<dbReference type="InterPro" id="IPR036594">
    <property type="entry name" value="Meth_synthase_dom"/>
</dbReference>
<evidence type="ECO:0000259" key="2">
    <source>
        <dbReference type="PROSITE" id="PS50937"/>
    </source>
</evidence>
<dbReference type="GO" id="GO:0031419">
    <property type="term" value="F:cobalamin binding"/>
    <property type="evidence" value="ECO:0007669"/>
    <property type="project" value="InterPro"/>
</dbReference>
<feature type="domain" description="HTH merR-type" evidence="2">
    <location>
        <begin position="7"/>
        <end position="76"/>
    </location>
</feature>
<dbReference type="Gene3D" id="3.40.50.280">
    <property type="entry name" value="Cobalamin-binding domain"/>
    <property type="match status" value="1"/>
</dbReference>
<dbReference type="AlphaFoldDB" id="A0A8J3J9U3"/>
<dbReference type="Gene3D" id="1.10.1660.10">
    <property type="match status" value="1"/>
</dbReference>
<evidence type="ECO:0000256" key="1">
    <source>
        <dbReference type="ARBA" id="ARBA00023125"/>
    </source>
</evidence>
<dbReference type="InterPro" id="IPR047057">
    <property type="entry name" value="MerR_fam"/>
</dbReference>
<proteinExistence type="predicted"/>
<dbReference type="PROSITE" id="PS50937">
    <property type="entry name" value="HTH_MERR_2"/>
    <property type="match status" value="1"/>
</dbReference>
<gene>
    <name evidence="4" type="ORF">Aru02nite_36180</name>
</gene>
<dbReference type="EMBL" id="BOMB01000020">
    <property type="protein sequence ID" value="GID12729.1"/>
    <property type="molecule type" value="Genomic_DNA"/>
</dbReference>
<dbReference type="SUPFAM" id="SSF46955">
    <property type="entry name" value="Putative DNA-binding domain"/>
    <property type="match status" value="1"/>
</dbReference>
<dbReference type="Proteomes" id="UP000612808">
    <property type="component" value="Unassembled WGS sequence"/>
</dbReference>
<dbReference type="PROSITE" id="PS51332">
    <property type="entry name" value="B12_BINDING"/>
    <property type="match status" value="1"/>
</dbReference>
<dbReference type="Pfam" id="PF13411">
    <property type="entry name" value="MerR_1"/>
    <property type="match status" value="1"/>
</dbReference>
<dbReference type="GO" id="GO:0046872">
    <property type="term" value="F:metal ion binding"/>
    <property type="evidence" value="ECO:0007669"/>
    <property type="project" value="InterPro"/>
</dbReference>
<accession>A0A8J3J9U3</accession>
<evidence type="ECO:0000313" key="4">
    <source>
        <dbReference type="EMBL" id="GID12729.1"/>
    </source>
</evidence>